<dbReference type="PANTHER" id="PTHR10339">
    <property type="entry name" value="ADP-RIBOSYLTRANSFERASE"/>
    <property type="match status" value="1"/>
</dbReference>
<reference evidence="8" key="1">
    <citation type="submission" date="2025-08" db="UniProtKB">
        <authorList>
            <consortium name="Ensembl"/>
        </authorList>
    </citation>
    <scope>IDENTIFICATION</scope>
</reference>
<comment type="catalytic activity">
    <reaction evidence="6 7">
        <text>L-arginyl-[protein] + NAD(+) = N(omega)-(ADP-D-ribosyl)-L-arginyl-[protein] + nicotinamide + H(+)</text>
        <dbReference type="Rhea" id="RHEA:19149"/>
        <dbReference type="Rhea" id="RHEA-COMP:10532"/>
        <dbReference type="Rhea" id="RHEA-COMP:15087"/>
        <dbReference type="ChEBI" id="CHEBI:15378"/>
        <dbReference type="ChEBI" id="CHEBI:17154"/>
        <dbReference type="ChEBI" id="CHEBI:29965"/>
        <dbReference type="ChEBI" id="CHEBI:57540"/>
        <dbReference type="ChEBI" id="CHEBI:142554"/>
        <dbReference type="EC" id="2.4.2.31"/>
    </reaction>
</comment>
<keyword evidence="9" id="KW-1185">Reference proteome</keyword>
<dbReference type="GO" id="GO:0106274">
    <property type="term" value="F:NAD+-protein-arginine ADP-ribosyltransferase activity"/>
    <property type="evidence" value="ECO:0007669"/>
    <property type="project" value="UniProtKB-EC"/>
</dbReference>
<keyword evidence="2 7" id="KW-0328">Glycosyltransferase</keyword>
<dbReference type="Pfam" id="PF01129">
    <property type="entry name" value="ART"/>
    <property type="match status" value="1"/>
</dbReference>
<proteinExistence type="inferred from homology"/>
<dbReference type="EC" id="2.4.2.31" evidence="7"/>
<dbReference type="Proteomes" id="UP000265020">
    <property type="component" value="Unassembled WGS sequence"/>
</dbReference>
<dbReference type="PROSITE" id="PS51996">
    <property type="entry name" value="TR_MART"/>
    <property type="match status" value="1"/>
</dbReference>
<evidence type="ECO:0000256" key="2">
    <source>
        <dbReference type="ARBA" id="ARBA00022676"/>
    </source>
</evidence>
<keyword evidence="4" id="KW-0548">Nucleotidyltransferase</keyword>
<reference evidence="8" key="2">
    <citation type="submission" date="2025-09" db="UniProtKB">
        <authorList>
            <consortium name="Ensembl"/>
        </authorList>
    </citation>
    <scope>IDENTIFICATION</scope>
</reference>
<keyword evidence="3 7" id="KW-0808">Transferase</keyword>
<keyword evidence="5 7" id="KW-0521">NADP</keyword>
<dbReference type="OMA" id="NCKLANK"/>
<dbReference type="Ensembl" id="ENSCVAT00000005218.1">
    <property type="protein sequence ID" value="ENSCVAP00000006311.1"/>
    <property type="gene ID" value="ENSCVAG00000007823.1"/>
</dbReference>
<evidence type="ECO:0000256" key="7">
    <source>
        <dbReference type="RuleBase" id="RU361228"/>
    </source>
</evidence>
<evidence type="ECO:0000313" key="9">
    <source>
        <dbReference type="Proteomes" id="UP000265020"/>
    </source>
</evidence>
<dbReference type="SUPFAM" id="SSF56399">
    <property type="entry name" value="ADP-ribosylation"/>
    <property type="match status" value="1"/>
</dbReference>
<dbReference type="InterPro" id="IPR050999">
    <property type="entry name" value="ADP-ribosyltransferase_ARG"/>
</dbReference>
<evidence type="ECO:0000313" key="8">
    <source>
        <dbReference type="Ensembl" id="ENSCVAP00000006311.1"/>
    </source>
</evidence>
<dbReference type="PANTHER" id="PTHR10339:SF29">
    <property type="entry name" value="NAD(P)(+)--ARGININE ADP-RIBOSYLTRANSFERASE"/>
    <property type="match status" value="1"/>
</dbReference>
<evidence type="ECO:0000256" key="1">
    <source>
        <dbReference type="ARBA" id="ARBA00009558"/>
    </source>
</evidence>
<dbReference type="Gene3D" id="3.90.176.10">
    <property type="entry name" value="Toxin ADP-ribosyltransferase, Chain A, domain 1"/>
    <property type="match status" value="1"/>
</dbReference>
<dbReference type="InterPro" id="IPR000768">
    <property type="entry name" value="ART"/>
</dbReference>
<dbReference type="GeneTree" id="ENSGT01030000234601"/>
<dbReference type="GO" id="GO:0003950">
    <property type="term" value="F:NAD+ poly-ADP-ribosyltransferase activity"/>
    <property type="evidence" value="ECO:0007669"/>
    <property type="project" value="TreeGrafter"/>
</dbReference>
<evidence type="ECO:0000256" key="3">
    <source>
        <dbReference type="ARBA" id="ARBA00022679"/>
    </source>
</evidence>
<dbReference type="FunFam" id="3.90.176.10:FF:000003">
    <property type="entry name" value="NAD(P)(+)--arginine ADP-ribosyltransferase"/>
    <property type="match status" value="1"/>
</dbReference>
<evidence type="ECO:0000256" key="4">
    <source>
        <dbReference type="ARBA" id="ARBA00022695"/>
    </source>
</evidence>
<evidence type="ECO:0000256" key="6">
    <source>
        <dbReference type="ARBA" id="ARBA00047597"/>
    </source>
</evidence>
<dbReference type="PRINTS" id="PR00970">
    <property type="entry name" value="RIBTRNSFRASE"/>
</dbReference>
<keyword evidence="7" id="KW-0520">NAD</keyword>
<accession>A0A3Q2CLP8</accession>
<protein>
    <recommendedName>
        <fullName evidence="7">NAD(P)(+)--arginine ADP-ribosyltransferase</fullName>
        <ecNumber evidence="7">2.4.2.31</ecNumber>
    </recommendedName>
    <alternativeName>
        <fullName evidence="7">Mono(ADP-ribosyl)transferase</fullName>
    </alternativeName>
</protein>
<evidence type="ECO:0000256" key="5">
    <source>
        <dbReference type="ARBA" id="ARBA00022857"/>
    </source>
</evidence>
<dbReference type="GO" id="GO:0016779">
    <property type="term" value="F:nucleotidyltransferase activity"/>
    <property type="evidence" value="ECO:0007669"/>
    <property type="project" value="UniProtKB-KW"/>
</dbReference>
<sequence>MAKNSIDDRYSTCARKMEEKVQSIFFQKEMENEPFKTVWQYCVKKIENTENGGEGLTNYHREAICAYTAGPPENLYLTFNNKVRTMRDAYGSSFPFHSLHFWLTTAVQILKKSDKNRCYTTFRRTDAIFTGDLKQEIRLGQFVSTSFESNLAHFGTRTCFNITTCYGADLKSYSEFEDEKEVLIPPYEKFKIIGKTTKIPDCEIVYILKSTGVQSDLNCKLANKCHGDYFLPTLIYAIVTFHLLLNL</sequence>
<name>A0A3Q2CLP8_CYPVA</name>
<dbReference type="AlphaFoldDB" id="A0A3Q2CLP8"/>
<organism evidence="8 9">
    <name type="scientific">Cyprinodon variegatus</name>
    <name type="common">Sheepshead minnow</name>
    <dbReference type="NCBI Taxonomy" id="28743"/>
    <lineage>
        <taxon>Eukaryota</taxon>
        <taxon>Metazoa</taxon>
        <taxon>Chordata</taxon>
        <taxon>Craniata</taxon>
        <taxon>Vertebrata</taxon>
        <taxon>Euteleostomi</taxon>
        <taxon>Actinopterygii</taxon>
        <taxon>Neopterygii</taxon>
        <taxon>Teleostei</taxon>
        <taxon>Neoteleostei</taxon>
        <taxon>Acanthomorphata</taxon>
        <taxon>Ovalentaria</taxon>
        <taxon>Atherinomorphae</taxon>
        <taxon>Cyprinodontiformes</taxon>
        <taxon>Cyprinodontidae</taxon>
        <taxon>Cyprinodon</taxon>
    </lineage>
</organism>
<comment type="similarity">
    <text evidence="1 7">Belongs to the Arg-specific ADP-ribosyltransferase family.</text>
</comment>